<evidence type="ECO:0000256" key="2">
    <source>
        <dbReference type="ARBA" id="ARBA00001946"/>
    </source>
</evidence>
<dbReference type="PROSITE" id="PS51746">
    <property type="entry name" value="PPM_2"/>
    <property type="match status" value="1"/>
</dbReference>
<evidence type="ECO:0000313" key="15">
    <source>
        <dbReference type="EMBL" id="KAK9102513.1"/>
    </source>
</evidence>
<comment type="similarity">
    <text evidence="3 13">Belongs to the PP2C family.</text>
</comment>
<comment type="cofactor">
    <cofactor evidence="1">
        <name>Mn(2+)</name>
        <dbReference type="ChEBI" id="CHEBI:29035"/>
    </cofactor>
</comment>
<dbReference type="Pfam" id="PF00481">
    <property type="entry name" value="PP2C"/>
    <property type="match status" value="1"/>
</dbReference>
<organism evidence="15 16">
    <name type="scientific">Stephania japonica</name>
    <dbReference type="NCBI Taxonomy" id="461633"/>
    <lineage>
        <taxon>Eukaryota</taxon>
        <taxon>Viridiplantae</taxon>
        <taxon>Streptophyta</taxon>
        <taxon>Embryophyta</taxon>
        <taxon>Tracheophyta</taxon>
        <taxon>Spermatophyta</taxon>
        <taxon>Magnoliopsida</taxon>
        <taxon>Ranunculales</taxon>
        <taxon>Menispermaceae</taxon>
        <taxon>Menispermoideae</taxon>
        <taxon>Cissampelideae</taxon>
        <taxon>Stephania</taxon>
    </lineage>
</organism>
<dbReference type="SUPFAM" id="SSF81606">
    <property type="entry name" value="PP2C-like"/>
    <property type="match status" value="1"/>
</dbReference>
<name>A0AAP0F4P3_9MAGN</name>
<evidence type="ECO:0000256" key="3">
    <source>
        <dbReference type="ARBA" id="ARBA00006702"/>
    </source>
</evidence>
<evidence type="ECO:0000256" key="9">
    <source>
        <dbReference type="ARBA" id="ARBA00022912"/>
    </source>
</evidence>
<dbReference type="PROSITE" id="PS01032">
    <property type="entry name" value="PPM_1"/>
    <property type="match status" value="1"/>
</dbReference>
<keyword evidence="10" id="KW-0464">Manganese</keyword>
<comment type="caution">
    <text evidence="15">The sequence shown here is derived from an EMBL/GenBank/DDBJ whole genome shotgun (WGS) entry which is preliminary data.</text>
</comment>
<keyword evidence="9 13" id="KW-0904">Protein phosphatase</keyword>
<evidence type="ECO:0000256" key="1">
    <source>
        <dbReference type="ARBA" id="ARBA00001936"/>
    </source>
</evidence>
<evidence type="ECO:0000256" key="6">
    <source>
        <dbReference type="ARBA" id="ARBA00022723"/>
    </source>
</evidence>
<keyword evidence="6" id="KW-0479">Metal-binding</keyword>
<dbReference type="PANTHER" id="PTHR47992">
    <property type="entry name" value="PROTEIN PHOSPHATASE"/>
    <property type="match status" value="1"/>
</dbReference>
<comment type="catalytic activity">
    <reaction evidence="12">
        <text>O-phospho-L-threonyl-[protein] + H2O = L-threonyl-[protein] + phosphate</text>
        <dbReference type="Rhea" id="RHEA:47004"/>
        <dbReference type="Rhea" id="RHEA-COMP:11060"/>
        <dbReference type="Rhea" id="RHEA-COMP:11605"/>
        <dbReference type="ChEBI" id="CHEBI:15377"/>
        <dbReference type="ChEBI" id="CHEBI:30013"/>
        <dbReference type="ChEBI" id="CHEBI:43474"/>
        <dbReference type="ChEBI" id="CHEBI:61977"/>
        <dbReference type="EC" id="3.1.3.16"/>
    </reaction>
</comment>
<reference evidence="15 16" key="1">
    <citation type="submission" date="2024-01" db="EMBL/GenBank/DDBJ databases">
        <title>Genome assemblies of Stephania.</title>
        <authorList>
            <person name="Yang L."/>
        </authorList>
    </citation>
    <scope>NUCLEOTIDE SEQUENCE [LARGE SCALE GENOMIC DNA]</scope>
    <source>
        <strain evidence="15">QJT</strain>
        <tissue evidence="15">Leaf</tissue>
    </source>
</reference>
<feature type="domain" description="PPM-type phosphatase" evidence="14">
    <location>
        <begin position="231"/>
        <end position="542"/>
    </location>
</feature>
<dbReference type="InterPro" id="IPR001932">
    <property type="entry name" value="PPM-type_phosphatase-like_dom"/>
</dbReference>
<evidence type="ECO:0000256" key="7">
    <source>
        <dbReference type="ARBA" id="ARBA00022801"/>
    </source>
</evidence>
<evidence type="ECO:0000256" key="5">
    <source>
        <dbReference type="ARBA" id="ARBA00022682"/>
    </source>
</evidence>
<dbReference type="GO" id="GO:0004722">
    <property type="term" value="F:protein serine/threonine phosphatase activity"/>
    <property type="evidence" value="ECO:0007669"/>
    <property type="project" value="UniProtKB-EC"/>
</dbReference>
<dbReference type="FunFam" id="3.60.40.10:FF:000025">
    <property type="entry name" value="Protein phosphatase 2C 16"/>
    <property type="match status" value="1"/>
</dbReference>
<evidence type="ECO:0000256" key="12">
    <source>
        <dbReference type="ARBA" id="ARBA00048336"/>
    </source>
</evidence>
<keyword evidence="8" id="KW-0460">Magnesium</keyword>
<keyword evidence="7 13" id="KW-0378">Hydrolase</keyword>
<dbReference type="InterPro" id="IPR036457">
    <property type="entry name" value="PPM-type-like_dom_sf"/>
</dbReference>
<dbReference type="InterPro" id="IPR015655">
    <property type="entry name" value="PP2C"/>
</dbReference>
<dbReference type="Proteomes" id="UP001417504">
    <property type="component" value="Unassembled WGS sequence"/>
</dbReference>
<evidence type="ECO:0000256" key="8">
    <source>
        <dbReference type="ARBA" id="ARBA00022842"/>
    </source>
</evidence>
<dbReference type="GO" id="GO:0009738">
    <property type="term" value="P:abscisic acid-activated signaling pathway"/>
    <property type="evidence" value="ECO:0007669"/>
    <property type="project" value="UniProtKB-KW"/>
</dbReference>
<sequence>MEEMSPAIAVPFRLSASICDNSVVTTRMEITRLKLITDTASLLSDTTSKLAAEPVTGEGGNCSSSGTDCVADMMFVSSSEGDVEKQQEDVVQIVPESEIAWVTNDAIIQEIEEDDNLSVGGDQVLDASCSVSVVSDTSSICGEDLLAFESSAEIGNSIGNVQIIAKSPIVVEPGVQLESTDGLLGSTLRVIDVEIGEGSDSNSMATVLPVPQARSILGISSRVVALDCLPLWGSISICGRRAEMEDSVAAVPRFSKIPLQMLIGDHIVDGVNQSMNHTTAHFYGVYDGHGGSQVANYCRDRIHSALVEEMNHVNEGLSNGNIRDSWQVQWEKVFTNCFLKVDAEVGGGVSRESIDGSTEPVAPETVGSTAVVAVVCSSHVIVANCGDSRAVLYRGKESMPLSVDHKPNREDEYARIEAAGGKVIQWNGHRVFGVLAMSRSIGDRYLKPWIIPEPEVIFVPRMKEDECLILASDGLWDVMTNEEACEVARRRILLWHKKNGVTSSTERGQGVDPAAQAAAETLSKLALQKGSKDNITVVVVDLKSQRKFKSKT</sequence>
<dbReference type="EC" id="3.1.3.16" evidence="4"/>
<dbReference type="Gene3D" id="3.60.40.10">
    <property type="entry name" value="PPM-type phosphatase domain"/>
    <property type="match status" value="1"/>
</dbReference>
<dbReference type="AlphaFoldDB" id="A0AAP0F4P3"/>
<dbReference type="SMART" id="SM00332">
    <property type="entry name" value="PP2Cc"/>
    <property type="match status" value="1"/>
</dbReference>
<evidence type="ECO:0000256" key="13">
    <source>
        <dbReference type="RuleBase" id="RU003465"/>
    </source>
</evidence>
<evidence type="ECO:0000259" key="14">
    <source>
        <dbReference type="PROSITE" id="PS51746"/>
    </source>
</evidence>
<evidence type="ECO:0000313" key="16">
    <source>
        <dbReference type="Proteomes" id="UP001417504"/>
    </source>
</evidence>
<proteinExistence type="inferred from homology"/>
<dbReference type="CDD" id="cd00143">
    <property type="entry name" value="PP2Cc"/>
    <property type="match status" value="1"/>
</dbReference>
<evidence type="ECO:0000256" key="11">
    <source>
        <dbReference type="ARBA" id="ARBA00047761"/>
    </source>
</evidence>
<comment type="catalytic activity">
    <reaction evidence="11">
        <text>O-phospho-L-seryl-[protein] + H2O = L-seryl-[protein] + phosphate</text>
        <dbReference type="Rhea" id="RHEA:20629"/>
        <dbReference type="Rhea" id="RHEA-COMP:9863"/>
        <dbReference type="Rhea" id="RHEA-COMP:11604"/>
        <dbReference type="ChEBI" id="CHEBI:15377"/>
        <dbReference type="ChEBI" id="CHEBI:29999"/>
        <dbReference type="ChEBI" id="CHEBI:43474"/>
        <dbReference type="ChEBI" id="CHEBI:83421"/>
        <dbReference type="EC" id="3.1.3.16"/>
    </reaction>
</comment>
<dbReference type="EMBL" id="JBBNAE010000008">
    <property type="protein sequence ID" value="KAK9102513.1"/>
    <property type="molecule type" value="Genomic_DNA"/>
</dbReference>
<evidence type="ECO:0000256" key="10">
    <source>
        <dbReference type="ARBA" id="ARBA00023211"/>
    </source>
</evidence>
<accession>A0AAP0F4P3</accession>
<evidence type="ECO:0000256" key="4">
    <source>
        <dbReference type="ARBA" id="ARBA00013081"/>
    </source>
</evidence>
<gene>
    <name evidence="15" type="ORF">Sjap_019767</name>
</gene>
<keyword evidence="16" id="KW-1185">Reference proteome</keyword>
<dbReference type="GO" id="GO:0046872">
    <property type="term" value="F:metal ion binding"/>
    <property type="evidence" value="ECO:0007669"/>
    <property type="project" value="UniProtKB-KW"/>
</dbReference>
<dbReference type="InterPro" id="IPR000222">
    <property type="entry name" value="PP2C_BS"/>
</dbReference>
<keyword evidence="5" id="KW-0938">Abscisic acid signaling pathway</keyword>
<comment type="cofactor">
    <cofactor evidence="2">
        <name>Mg(2+)</name>
        <dbReference type="ChEBI" id="CHEBI:18420"/>
    </cofactor>
</comment>
<protein>
    <recommendedName>
        <fullName evidence="4">protein-serine/threonine phosphatase</fullName>
        <ecNumber evidence="4">3.1.3.16</ecNumber>
    </recommendedName>
</protein>